<gene>
    <name evidence="8" type="ORF">FC15_GL001359</name>
</gene>
<dbReference type="Gene3D" id="3.90.1150.10">
    <property type="entry name" value="Aspartate Aminotransferase, domain 1"/>
    <property type="match status" value="1"/>
</dbReference>
<evidence type="ECO:0000256" key="4">
    <source>
        <dbReference type="ARBA" id="ARBA00022576"/>
    </source>
</evidence>
<dbReference type="InterPro" id="IPR015421">
    <property type="entry name" value="PyrdxlP-dep_Trfase_major"/>
</dbReference>
<proteinExistence type="inferred from homology"/>
<dbReference type="STRING" id="1423735.FC15_GL001359"/>
<dbReference type="GO" id="GO:0030170">
    <property type="term" value="F:pyridoxal phosphate binding"/>
    <property type="evidence" value="ECO:0007669"/>
    <property type="project" value="InterPro"/>
</dbReference>
<dbReference type="PANTHER" id="PTHR42790:SF19">
    <property type="entry name" value="KYNURENINE_ALPHA-AMINOADIPATE AMINOTRANSFERASE, MITOCHONDRIAL"/>
    <property type="match status" value="1"/>
</dbReference>
<evidence type="ECO:0000259" key="7">
    <source>
        <dbReference type="Pfam" id="PF00155"/>
    </source>
</evidence>
<keyword evidence="9" id="KW-1185">Reference proteome</keyword>
<dbReference type="InterPro" id="IPR004839">
    <property type="entry name" value="Aminotransferase_I/II_large"/>
</dbReference>
<sequence length="401" mass="44678">MIMDQLTLATRTQLTSQTGLEDLIPDLTGDTISFAGGLPDPAQFPKQAISDSFQRVLANNGLDALQYHNAKGYLPLREQLAARLARENTHIDANEIILTQGAQQGLDLTAKLLLNKGDHIVVEAPTYVGALAAFAAYEPRYHEIPLENDGLDLTLLNKVLLTQKIKLIYTIPNFQNPTGIVMSLAKRQQLIELANRYDVIILEDDPYHDLRFAGESLPSLKALDTEGRVISLGSFSKVLAPGLRIGWLVAAPALLRQIRYLKDGADLESPTLPQQVISDYLIHNDFDAHLDSLRKNYLVKRNWMLDALRKNLPAGFTYTQPEGGFFLWLTGPKSLNFERLLREEVAPKEHLLYVPSTHLYASNQVLNSARLSYATYDQATIELGIQKLSRALTAEALRLNA</sequence>
<evidence type="ECO:0000256" key="6">
    <source>
        <dbReference type="ARBA" id="ARBA00022898"/>
    </source>
</evidence>
<comment type="cofactor">
    <cofactor evidence="1">
        <name>pyridoxal 5'-phosphate</name>
        <dbReference type="ChEBI" id="CHEBI:597326"/>
    </cofactor>
</comment>
<dbReference type="InterPro" id="IPR015422">
    <property type="entry name" value="PyrdxlP-dep_Trfase_small"/>
</dbReference>
<dbReference type="SUPFAM" id="SSF53383">
    <property type="entry name" value="PLP-dependent transferases"/>
    <property type="match status" value="1"/>
</dbReference>
<dbReference type="Gene3D" id="3.40.640.10">
    <property type="entry name" value="Type I PLP-dependent aspartate aminotransferase-like (Major domain)"/>
    <property type="match status" value="1"/>
</dbReference>
<dbReference type="PATRIC" id="fig|1423735.3.peg.1406"/>
<dbReference type="FunFam" id="3.40.640.10:FF:000053">
    <property type="entry name" value="Aminotransferase, class I"/>
    <property type="match status" value="1"/>
</dbReference>
<evidence type="ECO:0000313" key="9">
    <source>
        <dbReference type="Proteomes" id="UP000051315"/>
    </source>
</evidence>
<evidence type="ECO:0000313" key="8">
    <source>
        <dbReference type="EMBL" id="KRM10385.1"/>
    </source>
</evidence>
<comment type="subunit">
    <text evidence="3">Homodimer.</text>
</comment>
<dbReference type="InterPro" id="IPR015424">
    <property type="entry name" value="PyrdxlP-dep_Trfase"/>
</dbReference>
<dbReference type="PANTHER" id="PTHR42790">
    <property type="entry name" value="AMINOTRANSFERASE"/>
    <property type="match status" value="1"/>
</dbReference>
<keyword evidence="4 8" id="KW-0032">Aminotransferase</keyword>
<comment type="caution">
    <text evidence="8">The sequence shown here is derived from an EMBL/GenBank/DDBJ whole genome shotgun (WGS) entry which is preliminary data.</text>
</comment>
<dbReference type="GO" id="GO:1901605">
    <property type="term" value="P:alpha-amino acid metabolic process"/>
    <property type="evidence" value="ECO:0007669"/>
    <property type="project" value="TreeGrafter"/>
</dbReference>
<dbReference type="Proteomes" id="UP000051315">
    <property type="component" value="Unassembled WGS sequence"/>
</dbReference>
<evidence type="ECO:0000256" key="1">
    <source>
        <dbReference type="ARBA" id="ARBA00001933"/>
    </source>
</evidence>
<comment type="similarity">
    <text evidence="2">Belongs to the class-I pyridoxal-phosphate-dependent aminotransferase family.</text>
</comment>
<dbReference type="EMBL" id="AZFX01000038">
    <property type="protein sequence ID" value="KRM10385.1"/>
    <property type="molecule type" value="Genomic_DNA"/>
</dbReference>
<feature type="domain" description="Aminotransferase class I/classII large" evidence="7">
    <location>
        <begin position="51"/>
        <end position="387"/>
    </location>
</feature>
<dbReference type="Pfam" id="PF00155">
    <property type="entry name" value="Aminotran_1_2"/>
    <property type="match status" value="1"/>
</dbReference>
<keyword evidence="5 8" id="KW-0808">Transferase</keyword>
<reference evidence="8 9" key="1">
    <citation type="journal article" date="2015" name="Genome Announc.">
        <title>Expanding the biotechnology potential of lactobacilli through comparative genomics of 213 strains and associated genera.</title>
        <authorList>
            <person name="Sun Z."/>
            <person name="Harris H.M."/>
            <person name="McCann A."/>
            <person name="Guo C."/>
            <person name="Argimon S."/>
            <person name="Zhang W."/>
            <person name="Yang X."/>
            <person name="Jeffery I.B."/>
            <person name="Cooney J.C."/>
            <person name="Kagawa T.F."/>
            <person name="Liu W."/>
            <person name="Song Y."/>
            <person name="Salvetti E."/>
            <person name="Wrobel A."/>
            <person name="Rasinkangas P."/>
            <person name="Parkhill J."/>
            <person name="Rea M.C."/>
            <person name="O'Sullivan O."/>
            <person name="Ritari J."/>
            <person name="Douillard F.P."/>
            <person name="Paul Ross R."/>
            <person name="Yang R."/>
            <person name="Briner A.E."/>
            <person name="Felis G.E."/>
            <person name="de Vos W.M."/>
            <person name="Barrangou R."/>
            <person name="Klaenhammer T.R."/>
            <person name="Caufield P.W."/>
            <person name="Cui Y."/>
            <person name="Zhang H."/>
            <person name="O'Toole P.W."/>
        </authorList>
    </citation>
    <scope>NUCLEOTIDE SEQUENCE [LARGE SCALE GENOMIC DNA]</scope>
    <source>
        <strain evidence="8 9">DSM 17758</strain>
    </source>
</reference>
<accession>A0A0R1VXH8</accession>
<organism evidence="8 9">
    <name type="scientific">Lapidilactobacillus concavus DSM 17758</name>
    <dbReference type="NCBI Taxonomy" id="1423735"/>
    <lineage>
        <taxon>Bacteria</taxon>
        <taxon>Bacillati</taxon>
        <taxon>Bacillota</taxon>
        <taxon>Bacilli</taxon>
        <taxon>Lactobacillales</taxon>
        <taxon>Lactobacillaceae</taxon>
        <taxon>Lapidilactobacillus</taxon>
    </lineage>
</organism>
<evidence type="ECO:0000256" key="5">
    <source>
        <dbReference type="ARBA" id="ARBA00022679"/>
    </source>
</evidence>
<keyword evidence="6" id="KW-0663">Pyridoxal phosphate</keyword>
<dbReference type="AlphaFoldDB" id="A0A0R1VXH8"/>
<name>A0A0R1VXH8_9LACO</name>
<evidence type="ECO:0000256" key="2">
    <source>
        <dbReference type="ARBA" id="ARBA00007441"/>
    </source>
</evidence>
<dbReference type="GO" id="GO:0008483">
    <property type="term" value="F:transaminase activity"/>
    <property type="evidence" value="ECO:0007669"/>
    <property type="project" value="UniProtKB-KW"/>
</dbReference>
<dbReference type="InterPro" id="IPR050859">
    <property type="entry name" value="Class-I_PLP-dep_aminotransf"/>
</dbReference>
<protein>
    <submittedName>
        <fullName evidence="8">Aminotransferase</fullName>
    </submittedName>
</protein>
<dbReference type="CDD" id="cd00609">
    <property type="entry name" value="AAT_like"/>
    <property type="match status" value="1"/>
</dbReference>
<evidence type="ECO:0000256" key="3">
    <source>
        <dbReference type="ARBA" id="ARBA00011738"/>
    </source>
</evidence>